<dbReference type="OrthoDB" id="9804637at2"/>
<dbReference type="AlphaFoldDB" id="A0A4R3LPA8"/>
<keyword evidence="1" id="KW-0472">Membrane</keyword>
<organism evidence="2 3">
    <name type="scientific">Aquabacter spiritensis</name>
    <dbReference type="NCBI Taxonomy" id="933073"/>
    <lineage>
        <taxon>Bacteria</taxon>
        <taxon>Pseudomonadati</taxon>
        <taxon>Pseudomonadota</taxon>
        <taxon>Alphaproteobacteria</taxon>
        <taxon>Hyphomicrobiales</taxon>
        <taxon>Xanthobacteraceae</taxon>
        <taxon>Aquabacter</taxon>
    </lineage>
</organism>
<dbReference type="RefSeq" id="WP_132035189.1">
    <property type="nucleotide sequence ID" value="NZ_SMAI01000018.1"/>
</dbReference>
<feature type="transmembrane region" description="Helical" evidence="1">
    <location>
        <begin position="7"/>
        <end position="26"/>
    </location>
</feature>
<keyword evidence="1" id="KW-0812">Transmembrane</keyword>
<feature type="transmembrane region" description="Helical" evidence="1">
    <location>
        <begin position="53"/>
        <end position="76"/>
    </location>
</feature>
<keyword evidence="3" id="KW-1185">Reference proteome</keyword>
<dbReference type="Pfam" id="PF07330">
    <property type="entry name" value="DUF1467"/>
    <property type="match status" value="1"/>
</dbReference>
<gene>
    <name evidence="2" type="ORF">EDC64_11834</name>
</gene>
<evidence type="ECO:0000313" key="3">
    <source>
        <dbReference type="Proteomes" id="UP000294664"/>
    </source>
</evidence>
<protein>
    <submittedName>
        <fullName evidence="2">Putative secreted protein</fullName>
    </submittedName>
</protein>
<evidence type="ECO:0000256" key="1">
    <source>
        <dbReference type="SAM" id="Phobius"/>
    </source>
</evidence>
<sequence length="90" mass="9827">MQVGTYLAIYFIVWWTVLFAVLPWGVRSQAEAGTTEPGTDPGAPTRPLLLRKVIATSLVAACVTAGIFWLGTSGVVRLEDFPMPFRTDAR</sequence>
<evidence type="ECO:0000313" key="2">
    <source>
        <dbReference type="EMBL" id="TCT01536.1"/>
    </source>
</evidence>
<proteinExistence type="predicted"/>
<reference evidence="2 3" key="1">
    <citation type="submission" date="2019-03" db="EMBL/GenBank/DDBJ databases">
        <title>Genomic Encyclopedia of Type Strains, Phase IV (KMG-IV): sequencing the most valuable type-strain genomes for metagenomic binning, comparative biology and taxonomic classification.</title>
        <authorList>
            <person name="Goeker M."/>
        </authorList>
    </citation>
    <scope>NUCLEOTIDE SEQUENCE [LARGE SCALE GENOMIC DNA]</scope>
    <source>
        <strain evidence="2 3">DSM 9035</strain>
    </source>
</reference>
<accession>A0A4R3LPA8</accession>
<keyword evidence="1" id="KW-1133">Transmembrane helix</keyword>
<dbReference type="InterPro" id="IPR009935">
    <property type="entry name" value="DUF1467"/>
</dbReference>
<dbReference type="EMBL" id="SMAI01000018">
    <property type="protein sequence ID" value="TCT01536.1"/>
    <property type="molecule type" value="Genomic_DNA"/>
</dbReference>
<name>A0A4R3LPA8_9HYPH</name>
<comment type="caution">
    <text evidence="2">The sequence shown here is derived from an EMBL/GenBank/DDBJ whole genome shotgun (WGS) entry which is preliminary data.</text>
</comment>
<dbReference type="Proteomes" id="UP000294664">
    <property type="component" value="Unassembled WGS sequence"/>
</dbReference>